<dbReference type="Proteomes" id="UP000509782">
    <property type="component" value="Chromosome"/>
</dbReference>
<gene>
    <name evidence="1" type="ORF">FOC81_09135</name>
</gene>
<protein>
    <submittedName>
        <fullName evidence="1">Uncharacterized protein</fullName>
    </submittedName>
</protein>
<organism evidence="1 2">
    <name type="scientific">Achromobacter denitrificans</name>
    <name type="common">Alcaligenes denitrificans</name>
    <dbReference type="NCBI Taxonomy" id="32002"/>
    <lineage>
        <taxon>Bacteria</taxon>
        <taxon>Pseudomonadati</taxon>
        <taxon>Pseudomonadota</taxon>
        <taxon>Betaproteobacteria</taxon>
        <taxon>Burkholderiales</taxon>
        <taxon>Alcaligenaceae</taxon>
        <taxon>Achromobacter</taxon>
    </lineage>
</organism>
<dbReference type="AlphaFoldDB" id="A0A6N0JI96"/>
<sequence>MKLKPLPDAVADPLAFEAEAQGWRGNGAVSPASNVSAMSPVELMRHALVKLENSSVYQTPEKAAAMQYLVSAISMVSVVTCS</sequence>
<name>A0A6N0JI96_ACHDE</name>
<evidence type="ECO:0000313" key="1">
    <source>
        <dbReference type="EMBL" id="QKQ46845.1"/>
    </source>
</evidence>
<proteinExistence type="predicted"/>
<reference evidence="1 2" key="1">
    <citation type="submission" date="2020-05" db="EMBL/GenBank/DDBJ databases">
        <title>FDA dAtabase for Regulatory Grade micrObial Sequences (FDA-ARGOS): Supporting development and validation of Infectious Disease Dx tests.</title>
        <authorList>
            <person name="Sproer C."/>
            <person name="Gronow S."/>
            <person name="Severitt S."/>
            <person name="Schroder I."/>
            <person name="Tallon L."/>
            <person name="Sadzewicz L."/>
            <person name="Zhao X."/>
            <person name="Vavikolanu K."/>
            <person name="Mehta A."/>
            <person name="Aluvathingal J."/>
            <person name="Nadendla S."/>
            <person name="Myers T."/>
            <person name="Yan Y."/>
            <person name="Sichtig H."/>
        </authorList>
    </citation>
    <scope>NUCLEOTIDE SEQUENCE [LARGE SCALE GENOMIC DNA]</scope>
    <source>
        <strain evidence="1 2">FDAARGOS_787</strain>
    </source>
</reference>
<dbReference type="RefSeq" id="WP_174716133.1">
    <property type="nucleotide sequence ID" value="NZ_CP054569.1"/>
</dbReference>
<accession>A0A6N0JI96</accession>
<dbReference type="EMBL" id="CP054569">
    <property type="protein sequence ID" value="QKQ46845.1"/>
    <property type="molecule type" value="Genomic_DNA"/>
</dbReference>
<evidence type="ECO:0000313" key="2">
    <source>
        <dbReference type="Proteomes" id="UP000509782"/>
    </source>
</evidence>